<dbReference type="PANTHER" id="PTHR10039">
    <property type="entry name" value="AMELOGENIN"/>
    <property type="match status" value="1"/>
</dbReference>
<keyword evidence="1" id="KW-0677">Repeat</keyword>
<dbReference type="SUPFAM" id="SSF52540">
    <property type="entry name" value="P-loop containing nucleoside triphosphate hydrolases"/>
    <property type="match status" value="1"/>
</dbReference>
<dbReference type="PANTHER" id="PTHR10039:SF16">
    <property type="entry name" value="GPI INOSITOL-DEACYLASE"/>
    <property type="match status" value="1"/>
</dbReference>
<feature type="non-terminal residue" evidence="3">
    <location>
        <position position="405"/>
    </location>
</feature>
<dbReference type="AlphaFoldDB" id="A0A3N4HX66"/>
<dbReference type="Pfam" id="PF24883">
    <property type="entry name" value="NPHP3_N"/>
    <property type="match status" value="1"/>
</dbReference>
<dbReference type="EMBL" id="ML119742">
    <property type="protein sequence ID" value="RPA76561.1"/>
    <property type="molecule type" value="Genomic_DNA"/>
</dbReference>
<evidence type="ECO:0000256" key="1">
    <source>
        <dbReference type="ARBA" id="ARBA00022737"/>
    </source>
</evidence>
<accession>A0A3N4HX66</accession>
<sequence>IKETLHQVEAHTGHTNESVNSFQHMEHRKDVERWLVAPDASPNFNTACEKRYGDSGSWLLNGAAYSRWKSQEKSFLWLHGLSGSGKTVLSSSIINDISQTQPNDLLLYFFFDFKEAAKQTMDGMMRALIHQLSVQTKRTESRGHLSKLYTSCGEGSKQPSLTQLSKCFHSMLEEENGEVWIVLDAMDECTSRKSTQVTKDLLGWIKGFQASLQQANVHLLTTSRPEKDIESALTEWTDCRNLVEIRSDLVCDDIRQFITHVIAFSDGFKKLRDHKDMQLQNLIVKTLAEKAGAIPRFRWVTCQLDVLENCFSKPDVLEALSSLPTTLDDTYRRIVAGIKPELLKKAIRMLQFLIYVDQPISLKAMVEVVAVDPAQSPPFYPANKFWEEEDLLRCCSSLVAFDKTS</sequence>
<feature type="non-terminal residue" evidence="3">
    <location>
        <position position="1"/>
    </location>
</feature>
<dbReference type="OrthoDB" id="1577640at2759"/>
<evidence type="ECO:0000313" key="4">
    <source>
        <dbReference type="Proteomes" id="UP000275078"/>
    </source>
</evidence>
<dbReference type="InterPro" id="IPR007111">
    <property type="entry name" value="NACHT_NTPase"/>
</dbReference>
<dbReference type="PROSITE" id="PS50837">
    <property type="entry name" value="NACHT"/>
    <property type="match status" value="1"/>
</dbReference>
<name>A0A3N4HX66_ASCIM</name>
<dbReference type="InterPro" id="IPR027417">
    <property type="entry name" value="P-loop_NTPase"/>
</dbReference>
<organism evidence="3 4">
    <name type="scientific">Ascobolus immersus RN42</name>
    <dbReference type="NCBI Taxonomy" id="1160509"/>
    <lineage>
        <taxon>Eukaryota</taxon>
        <taxon>Fungi</taxon>
        <taxon>Dikarya</taxon>
        <taxon>Ascomycota</taxon>
        <taxon>Pezizomycotina</taxon>
        <taxon>Pezizomycetes</taxon>
        <taxon>Pezizales</taxon>
        <taxon>Ascobolaceae</taxon>
        <taxon>Ascobolus</taxon>
    </lineage>
</organism>
<dbReference type="STRING" id="1160509.A0A3N4HX66"/>
<protein>
    <recommendedName>
        <fullName evidence="2">NACHT domain-containing protein</fullName>
    </recommendedName>
</protein>
<dbReference type="Gene3D" id="3.40.50.300">
    <property type="entry name" value="P-loop containing nucleotide triphosphate hydrolases"/>
    <property type="match status" value="1"/>
</dbReference>
<dbReference type="Proteomes" id="UP000275078">
    <property type="component" value="Unassembled WGS sequence"/>
</dbReference>
<proteinExistence type="predicted"/>
<evidence type="ECO:0000313" key="3">
    <source>
        <dbReference type="EMBL" id="RPA76561.1"/>
    </source>
</evidence>
<keyword evidence="4" id="KW-1185">Reference proteome</keyword>
<gene>
    <name evidence="3" type="ORF">BJ508DRAFT_194950</name>
</gene>
<feature type="domain" description="NACHT" evidence="2">
    <location>
        <begin position="74"/>
        <end position="225"/>
    </location>
</feature>
<evidence type="ECO:0000259" key="2">
    <source>
        <dbReference type="PROSITE" id="PS50837"/>
    </source>
</evidence>
<dbReference type="InterPro" id="IPR056884">
    <property type="entry name" value="NPHP3-like_N"/>
</dbReference>
<reference evidence="3 4" key="1">
    <citation type="journal article" date="2018" name="Nat. Ecol. Evol.">
        <title>Pezizomycetes genomes reveal the molecular basis of ectomycorrhizal truffle lifestyle.</title>
        <authorList>
            <person name="Murat C."/>
            <person name="Payen T."/>
            <person name="Noel B."/>
            <person name="Kuo A."/>
            <person name="Morin E."/>
            <person name="Chen J."/>
            <person name="Kohler A."/>
            <person name="Krizsan K."/>
            <person name="Balestrini R."/>
            <person name="Da Silva C."/>
            <person name="Montanini B."/>
            <person name="Hainaut M."/>
            <person name="Levati E."/>
            <person name="Barry K.W."/>
            <person name="Belfiori B."/>
            <person name="Cichocki N."/>
            <person name="Clum A."/>
            <person name="Dockter R.B."/>
            <person name="Fauchery L."/>
            <person name="Guy J."/>
            <person name="Iotti M."/>
            <person name="Le Tacon F."/>
            <person name="Lindquist E.A."/>
            <person name="Lipzen A."/>
            <person name="Malagnac F."/>
            <person name="Mello A."/>
            <person name="Molinier V."/>
            <person name="Miyauchi S."/>
            <person name="Poulain J."/>
            <person name="Riccioni C."/>
            <person name="Rubini A."/>
            <person name="Sitrit Y."/>
            <person name="Splivallo R."/>
            <person name="Traeger S."/>
            <person name="Wang M."/>
            <person name="Zifcakova L."/>
            <person name="Wipf D."/>
            <person name="Zambonelli A."/>
            <person name="Paolocci F."/>
            <person name="Nowrousian M."/>
            <person name="Ottonello S."/>
            <person name="Baldrian P."/>
            <person name="Spatafora J.W."/>
            <person name="Henrissat B."/>
            <person name="Nagy L.G."/>
            <person name="Aury J.M."/>
            <person name="Wincker P."/>
            <person name="Grigoriev I.V."/>
            <person name="Bonfante P."/>
            <person name="Martin F.M."/>
        </authorList>
    </citation>
    <scope>NUCLEOTIDE SEQUENCE [LARGE SCALE GENOMIC DNA]</scope>
    <source>
        <strain evidence="3 4">RN42</strain>
    </source>
</reference>